<organism evidence="1 2">
    <name type="scientific">Enterobacter cloacae</name>
    <dbReference type="NCBI Taxonomy" id="550"/>
    <lineage>
        <taxon>Bacteria</taxon>
        <taxon>Pseudomonadati</taxon>
        <taxon>Pseudomonadota</taxon>
        <taxon>Gammaproteobacteria</taxon>
        <taxon>Enterobacterales</taxon>
        <taxon>Enterobacteriaceae</taxon>
        <taxon>Enterobacter</taxon>
        <taxon>Enterobacter cloacae complex</taxon>
    </lineage>
</organism>
<dbReference type="EMBL" id="UGJB01000004">
    <property type="protein sequence ID" value="STQ09554.1"/>
    <property type="molecule type" value="Genomic_DNA"/>
</dbReference>
<dbReference type="AlphaFoldDB" id="A0A377LTM4"/>
<reference evidence="1 2" key="1">
    <citation type="submission" date="2018-06" db="EMBL/GenBank/DDBJ databases">
        <authorList>
            <consortium name="Pathogen Informatics"/>
            <person name="Doyle S."/>
        </authorList>
    </citation>
    <scope>NUCLEOTIDE SEQUENCE [LARGE SCALE GENOMIC DNA]</scope>
    <source>
        <strain evidence="1 2">NCTC10005</strain>
    </source>
</reference>
<accession>A0A377LTM4</accession>
<sequence>MGKLGRTTSYMLSDITSSGEGDVDAFVEITPDSLLHNIQSDILDLEIAR</sequence>
<evidence type="ECO:0000313" key="1">
    <source>
        <dbReference type="EMBL" id="STQ09554.1"/>
    </source>
</evidence>
<proteinExistence type="predicted"/>
<dbReference type="EC" id="3.1.11.5" evidence="1"/>
<keyword evidence="1" id="KW-0378">Hydrolase</keyword>
<dbReference type="InterPro" id="IPR027417">
    <property type="entry name" value="P-loop_NTPase"/>
</dbReference>
<dbReference type="GO" id="GO:0008854">
    <property type="term" value="F:exodeoxyribonuclease V activity"/>
    <property type="evidence" value="ECO:0007669"/>
    <property type="project" value="UniProtKB-EC"/>
</dbReference>
<evidence type="ECO:0000313" key="2">
    <source>
        <dbReference type="Proteomes" id="UP000255106"/>
    </source>
</evidence>
<name>A0A377LTM4_ENTCL</name>
<gene>
    <name evidence="1" type="primary">recC_3</name>
    <name evidence="1" type="ORF">NCTC10005_02263</name>
</gene>
<dbReference type="SUPFAM" id="SSF52540">
    <property type="entry name" value="P-loop containing nucleoside triphosphate hydrolases"/>
    <property type="match status" value="1"/>
</dbReference>
<dbReference type="Proteomes" id="UP000255106">
    <property type="component" value="Unassembled WGS sequence"/>
</dbReference>
<protein>
    <submittedName>
        <fullName evidence="1">Exodeoxyribonuclease V subunit gamma</fullName>
        <ecNumber evidence="1">3.1.11.5</ecNumber>
    </submittedName>
</protein>